<evidence type="ECO:0000313" key="7">
    <source>
        <dbReference type="Proteomes" id="UP001153050"/>
    </source>
</evidence>
<evidence type="ECO:0000256" key="3">
    <source>
        <dbReference type="ARBA" id="ARBA00022729"/>
    </source>
</evidence>
<gene>
    <name evidence="6" type="ORF">MES5069_510046</name>
</gene>
<dbReference type="InterPro" id="IPR025997">
    <property type="entry name" value="SBP_2_dom"/>
</dbReference>
<comment type="similarity">
    <text evidence="2">Belongs to the bacterial solute-binding protein 2 family.</text>
</comment>
<dbReference type="Pfam" id="PF13407">
    <property type="entry name" value="Peripla_BP_4"/>
    <property type="match status" value="1"/>
</dbReference>
<evidence type="ECO:0000256" key="1">
    <source>
        <dbReference type="ARBA" id="ARBA00004196"/>
    </source>
</evidence>
<protein>
    <submittedName>
        <fullName evidence="6">Sugar ABC transporter substrate-binding protein</fullName>
    </submittedName>
</protein>
<keyword evidence="7" id="KW-1185">Reference proteome</keyword>
<evidence type="ECO:0000256" key="4">
    <source>
        <dbReference type="SAM" id="SignalP"/>
    </source>
</evidence>
<sequence>MTLFGKFRNAALVGLACAALGSSPALAQDKEIKVGMVNLSLCCAYFVGMDAAVKDEASHFSNVKVLSTDAKGDVAKLTSDVEDLLNQNVNVFIISGAWIEAAPAALEAINQAGVPIVMVDRLLKGGDYTAWVGPDNRAIGEGIGDYIVKRLNGKGKVAVIRGGPADNTIGSNRSEGVQSKFQGTEIQAVVAPGWGEWSADGGFTQMEDLLSKNDDLNAVFCENDSMCLGAQKAIGDAGKAEQIFITSVDGEMGTLKEIMREGSNYGATGRNSSDQIGRAGFNRAIAIVAGGSPEKETALPSPIITKDNAVKFYDENSKF</sequence>
<comment type="subcellular location">
    <subcellularLocation>
        <location evidence="1">Cell envelope</location>
    </subcellularLocation>
</comment>
<evidence type="ECO:0000259" key="5">
    <source>
        <dbReference type="Pfam" id="PF13407"/>
    </source>
</evidence>
<organism evidence="6 7">
    <name type="scientific">Mesorhizobium escarrei</name>
    <dbReference type="NCBI Taxonomy" id="666018"/>
    <lineage>
        <taxon>Bacteria</taxon>
        <taxon>Pseudomonadati</taxon>
        <taxon>Pseudomonadota</taxon>
        <taxon>Alphaproteobacteria</taxon>
        <taxon>Hyphomicrobiales</taxon>
        <taxon>Phyllobacteriaceae</taxon>
        <taxon>Mesorhizobium</taxon>
    </lineage>
</organism>
<dbReference type="CDD" id="cd06308">
    <property type="entry name" value="PBP1_sensor_kinase-like"/>
    <property type="match status" value="1"/>
</dbReference>
<dbReference type="RefSeq" id="WP_254020689.1">
    <property type="nucleotide sequence ID" value="NZ_CAKXZT010000148.1"/>
</dbReference>
<feature type="chain" id="PRO_5045116969" evidence="4">
    <location>
        <begin position="28"/>
        <end position="319"/>
    </location>
</feature>
<reference evidence="6 7" key="1">
    <citation type="submission" date="2022-03" db="EMBL/GenBank/DDBJ databases">
        <authorList>
            <person name="Brunel B."/>
        </authorList>
    </citation>
    <scope>NUCLEOTIDE SEQUENCE [LARGE SCALE GENOMIC DNA]</scope>
    <source>
        <strain evidence="6">STM5069sample</strain>
    </source>
</reference>
<accession>A0ABN8K760</accession>
<dbReference type="SUPFAM" id="SSF53822">
    <property type="entry name" value="Periplasmic binding protein-like I"/>
    <property type="match status" value="1"/>
</dbReference>
<dbReference type="InterPro" id="IPR028082">
    <property type="entry name" value="Peripla_BP_I"/>
</dbReference>
<evidence type="ECO:0000313" key="6">
    <source>
        <dbReference type="EMBL" id="CAH2406120.1"/>
    </source>
</evidence>
<feature type="signal peptide" evidence="4">
    <location>
        <begin position="1"/>
        <end position="27"/>
    </location>
</feature>
<dbReference type="PANTHER" id="PTHR46847">
    <property type="entry name" value="D-ALLOSE-BINDING PERIPLASMIC PROTEIN-RELATED"/>
    <property type="match status" value="1"/>
</dbReference>
<comment type="caution">
    <text evidence="6">The sequence shown here is derived from an EMBL/GenBank/DDBJ whole genome shotgun (WGS) entry which is preliminary data.</text>
</comment>
<feature type="domain" description="Periplasmic binding protein" evidence="5">
    <location>
        <begin position="44"/>
        <end position="290"/>
    </location>
</feature>
<dbReference type="EMBL" id="CAKXZT010000148">
    <property type="protein sequence ID" value="CAH2406120.1"/>
    <property type="molecule type" value="Genomic_DNA"/>
</dbReference>
<dbReference type="Proteomes" id="UP001153050">
    <property type="component" value="Unassembled WGS sequence"/>
</dbReference>
<evidence type="ECO:0000256" key="2">
    <source>
        <dbReference type="ARBA" id="ARBA00007639"/>
    </source>
</evidence>
<proteinExistence type="inferred from homology"/>
<keyword evidence="3 4" id="KW-0732">Signal</keyword>
<dbReference type="Gene3D" id="3.40.50.2300">
    <property type="match status" value="2"/>
</dbReference>
<name>A0ABN8K760_9HYPH</name>
<dbReference type="PANTHER" id="PTHR46847:SF1">
    <property type="entry name" value="D-ALLOSE-BINDING PERIPLASMIC PROTEIN-RELATED"/>
    <property type="match status" value="1"/>
</dbReference>